<name>A0A0L6U650_9BASI</name>
<keyword evidence="4" id="KW-0677">Repeat</keyword>
<dbReference type="SUPFAM" id="SSF50978">
    <property type="entry name" value="WD40 repeat-like"/>
    <property type="match status" value="1"/>
</dbReference>
<sequence>MNILEHERLETDEAPGGASPFEGTPGGSPSSSGKGIVHVARYNHGGQYVLTGGQDRTIRLWNAQSGKFVKDYTGHGYEILGIAVSPNNSFIGSVGGDRSVFYWDVSTGAILRRFSGHTGVVNACSFNFDGNLLISGSFDASVRVWDIKSQQRHPIQIFQDAKDSITCIILSGNEFITGSVDGYVRSYDSGGFFIKKSSTVLILLYIYIYVNKDPVTSIHLLKDCKTMTVATLNSTIRLMDRERGEMLQKFTGHRGLNYRSQTSMSYDEAQVLAGDEDGLLWAWDLESVSQISFPLLSRLKGSHQLLLIQGKKNRAMSFDAHKKHVTWVECHPKSNCLITAAADGFIRLWNLGK</sequence>
<dbReference type="AlphaFoldDB" id="A0A0L6U650"/>
<feature type="repeat" description="WD" evidence="6">
    <location>
        <begin position="114"/>
        <end position="155"/>
    </location>
</feature>
<dbReference type="InterPro" id="IPR020472">
    <property type="entry name" value="WD40_PAC1"/>
</dbReference>
<dbReference type="EMBL" id="LAVV01015303">
    <property type="protein sequence ID" value="KNZ43994.1"/>
    <property type="molecule type" value="Genomic_DNA"/>
</dbReference>
<reference evidence="8 9" key="1">
    <citation type="submission" date="2015-08" db="EMBL/GenBank/DDBJ databases">
        <title>Next Generation Sequencing and Analysis of the Genome of Puccinia sorghi L Schw, the Causal Agent of Maize Common Rust.</title>
        <authorList>
            <person name="Rochi L."/>
            <person name="Burguener G."/>
            <person name="Darino M."/>
            <person name="Turjanski A."/>
            <person name="Kreff E."/>
            <person name="Dieguez M.J."/>
            <person name="Sacco F."/>
        </authorList>
    </citation>
    <scope>NUCLEOTIDE SEQUENCE [LARGE SCALE GENOMIC DNA]</scope>
    <source>
        <strain evidence="8 9">RO10H11247</strain>
    </source>
</reference>
<evidence type="ECO:0000256" key="5">
    <source>
        <dbReference type="ARBA" id="ARBA00038145"/>
    </source>
</evidence>
<dbReference type="InterPro" id="IPR036322">
    <property type="entry name" value="WD40_repeat_dom_sf"/>
</dbReference>
<feature type="repeat" description="WD" evidence="6">
    <location>
        <begin position="318"/>
        <end position="353"/>
    </location>
</feature>
<dbReference type="PROSITE" id="PS00678">
    <property type="entry name" value="WD_REPEATS_1"/>
    <property type="match status" value="3"/>
</dbReference>
<evidence type="ECO:0000256" key="6">
    <source>
        <dbReference type="PROSITE-ProRule" id="PRU00221"/>
    </source>
</evidence>
<feature type="region of interest" description="Disordered" evidence="7">
    <location>
        <begin position="1"/>
        <end position="35"/>
    </location>
</feature>
<dbReference type="GO" id="GO:0000398">
    <property type="term" value="P:mRNA splicing, via spliceosome"/>
    <property type="evidence" value="ECO:0007669"/>
    <property type="project" value="TreeGrafter"/>
</dbReference>
<dbReference type="Pfam" id="PF00400">
    <property type="entry name" value="WD40"/>
    <property type="match status" value="4"/>
</dbReference>
<feature type="compositionally biased region" description="Basic and acidic residues" evidence="7">
    <location>
        <begin position="1"/>
        <end position="11"/>
    </location>
</feature>
<comment type="subcellular location">
    <subcellularLocation>
        <location evidence="1">Cytoplasm</location>
    </subcellularLocation>
</comment>
<dbReference type="Proteomes" id="UP000037035">
    <property type="component" value="Unassembled WGS sequence"/>
</dbReference>
<evidence type="ECO:0000256" key="1">
    <source>
        <dbReference type="ARBA" id="ARBA00004496"/>
    </source>
</evidence>
<dbReference type="PANTHER" id="PTHR22842:SF3">
    <property type="entry name" value="WD REPEAT DOMAIN-CONTAINING PROTEIN 83"/>
    <property type="match status" value="1"/>
</dbReference>
<dbReference type="Gene3D" id="2.130.10.10">
    <property type="entry name" value="YVTN repeat-like/Quinoprotein amine dehydrogenase"/>
    <property type="match status" value="2"/>
</dbReference>
<feature type="compositionally biased region" description="Low complexity" evidence="7">
    <location>
        <begin position="19"/>
        <end position="35"/>
    </location>
</feature>
<feature type="repeat" description="WD" evidence="6">
    <location>
        <begin position="30"/>
        <end position="71"/>
    </location>
</feature>
<dbReference type="GO" id="GO:0071013">
    <property type="term" value="C:catalytic step 2 spliceosome"/>
    <property type="evidence" value="ECO:0007669"/>
    <property type="project" value="TreeGrafter"/>
</dbReference>
<comment type="similarity">
    <text evidence="5">Belongs to the WD repeat MORG1 family.</text>
</comment>
<dbReference type="PANTHER" id="PTHR22842">
    <property type="entry name" value="WD40 REPEAT PROTEIN"/>
    <property type="match status" value="1"/>
</dbReference>
<evidence type="ECO:0000256" key="3">
    <source>
        <dbReference type="ARBA" id="ARBA00022574"/>
    </source>
</evidence>
<evidence type="ECO:0000256" key="2">
    <source>
        <dbReference type="ARBA" id="ARBA00022490"/>
    </source>
</evidence>
<gene>
    <name evidence="8" type="ORF">VP01_962g4</name>
</gene>
<evidence type="ECO:0000313" key="8">
    <source>
        <dbReference type="EMBL" id="KNZ43994.1"/>
    </source>
</evidence>
<comment type="caution">
    <text evidence="8">The sequence shown here is derived from an EMBL/GenBank/DDBJ whole genome shotgun (WGS) entry which is preliminary data.</text>
</comment>
<dbReference type="InterPro" id="IPR019775">
    <property type="entry name" value="WD40_repeat_CS"/>
</dbReference>
<organism evidence="8 9">
    <name type="scientific">Puccinia sorghi</name>
    <dbReference type="NCBI Taxonomy" id="27349"/>
    <lineage>
        <taxon>Eukaryota</taxon>
        <taxon>Fungi</taxon>
        <taxon>Dikarya</taxon>
        <taxon>Basidiomycota</taxon>
        <taxon>Pucciniomycotina</taxon>
        <taxon>Pucciniomycetes</taxon>
        <taxon>Pucciniales</taxon>
        <taxon>Pucciniaceae</taxon>
        <taxon>Puccinia</taxon>
    </lineage>
</organism>
<keyword evidence="9" id="KW-1185">Reference proteome</keyword>
<dbReference type="VEuPathDB" id="FungiDB:VP01_962g4"/>
<proteinExistence type="inferred from homology"/>
<dbReference type="PROSITE" id="PS50294">
    <property type="entry name" value="WD_REPEATS_REGION"/>
    <property type="match status" value="4"/>
</dbReference>
<evidence type="ECO:0000256" key="4">
    <source>
        <dbReference type="ARBA" id="ARBA00022737"/>
    </source>
</evidence>
<dbReference type="InterPro" id="IPR051980">
    <property type="entry name" value="WD_repeat_MORG1"/>
</dbReference>
<dbReference type="STRING" id="27349.A0A0L6U650"/>
<dbReference type="GO" id="GO:0005737">
    <property type="term" value="C:cytoplasm"/>
    <property type="evidence" value="ECO:0007669"/>
    <property type="project" value="UniProtKB-SubCell"/>
</dbReference>
<evidence type="ECO:0000313" key="9">
    <source>
        <dbReference type="Proteomes" id="UP000037035"/>
    </source>
</evidence>
<dbReference type="SMART" id="SM00320">
    <property type="entry name" value="WD40"/>
    <property type="match status" value="7"/>
</dbReference>
<dbReference type="PRINTS" id="PR00320">
    <property type="entry name" value="GPROTEINBRPT"/>
</dbReference>
<dbReference type="CDD" id="cd00200">
    <property type="entry name" value="WD40"/>
    <property type="match status" value="1"/>
</dbReference>
<dbReference type="InterPro" id="IPR015943">
    <property type="entry name" value="WD40/YVTN_repeat-like_dom_sf"/>
</dbReference>
<feature type="repeat" description="WD" evidence="6">
    <location>
        <begin position="72"/>
        <end position="113"/>
    </location>
</feature>
<protein>
    <submittedName>
        <fullName evidence="8">Uncharacterized protein</fullName>
    </submittedName>
</protein>
<accession>A0A0L6U650</accession>
<dbReference type="InterPro" id="IPR001680">
    <property type="entry name" value="WD40_rpt"/>
</dbReference>
<evidence type="ECO:0000256" key="7">
    <source>
        <dbReference type="SAM" id="MobiDB-lite"/>
    </source>
</evidence>
<dbReference type="PROSITE" id="PS50082">
    <property type="entry name" value="WD_REPEATS_2"/>
    <property type="match status" value="4"/>
</dbReference>
<keyword evidence="3 6" id="KW-0853">WD repeat</keyword>
<keyword evidence="2" id="KW-0963">Cytoplasm</keyword>
<dbReference type="OrthoDB" id="1068471at2759"/>